<accession>A0AAP0QUX3</accession>
<feature type="coiled-coil region" evidence="2">
    <location>
        <begin position="27"/>
        <end position="61"/>
    </location>
</feature>
<dbReference type="PANTHER" id="PTHR33463:SF198">
    <property type="entry name" value="RPP4C3"/>
    <property type="match status" value="1"/>
</dbReference>
<protein>
    <recommendedName>
        <fullName evidence="3">NB-ARC domain-containing protein</fullName>
    </recommendedName>
</protein>
<keyword evidence="1" id="KW-0611">Plant defense</keyword>
<evidence type="ECO:0000256" key="1">
    <source>
        <dbReference type="ARBA" id="ARBA00022821"/>
    </source>
</evidence>
<keyword evidence="2" id="KW-0175">Coiled coil</keyword>
<dbReference type="PRINTS" id="PR00364">
    <property type="entry name" value="DISEASERSIST"/>
</dbReference>
<dbReference type="PANTHER" id="PTHR33463">
    <property type="entry name" value="NB-ARC DOMAIN-CONTAINING PROTEIN-RELATED"/>
    <property type="match status" value="1"/>
</dbReference>
<name>A0AAP0QUX3_9ROSI</name>
<dbReference type="AlphaFoldDB" id="A0AAP0QUX3"/>
<comment type="caution">
    <text evidence="4">The sequence shown here is derived from an EMBL/GenBank/DDBJ whole genome shotgun (WGS) entry which is preliminary data.</text>
</comment>
<dbReference type="Gene3D" id="3.40.50.300">
    <property type="entry name" value="P-loop containing nucleotide triphosphate hydrolases"/>
    <property type="match status" value="1"/>
</dbReference>
<dbReference type="InterPro" id="IPR027417">
    <property type="entry name" value="P-loop_NTPase"/>
</dbReference>
<dbReference type="InterPro" id="IPR050905">
    <property type="entry name" value="Plant_NBS-LRR"/>
</dbReference>
<gene>
    <name evidence="4" type="ORF">WN944_007464</name>
</gene>
<dbReference type="EMBL" id="JBCGBO010000003">
    <property type="protein sequence ID" value="KAK9215459.1"/>
    <property type="molecule type" value="Genomic_DNA"/>
</dbReference>
<sequence>MVEIIVTLVLEVVKCLAPPTESRLRYFRNYNANIESLKAEMEKLRDESTRIQRRVSEAKAKGEEIEEKVKKWVVRTDKIIDEAAKFIEDEETNNKRCLKGLCPDFKTRYQLSKKAETELKAIVELREEAGRFDRISYRTFPEEIWLKPHKGYESFESRLSTLKAIQNALSDLNVSIIGVYGMGGIGKTTLVKEVARKVKEDKLFDQVVFSEVSQNPNIKIIQGDIAEKLGLVSCEKVETRRANRLYERLKREKKILIVLDNIWKHVDLESIGIPFGDEHKGCKDY</sequence>
<dbReference type="SUPFAM" id="SSF52540">
    <property type="entry name" value="P-loop containing nucleoside triphosphate hydrolases"/>
    <property type="match status" value="1"/>
</dbReference>
<feature type="domain" description="NB-ARC" evidence="3">
    <location>
        <begin position="161"/>
        <end position="283"/>
    </location>
</feature>
<keyword evidence="5" id="KW-1185">Reference proteome</keyword>
<reference evidence="4 5" key="1">
    <citation type="submission" date="2024-05" db="EMBL/GenBank/DDBJ databases">
        <title>Haplotype-resolved chromosome-level genome assembly of Huyou (Citrus changshanensis).</title>
        <authorList>
            <person name="Miao C."/>
            <person name="Chen W."/>
            <person name="Wu Y."/>
            <person name="Wang L."/>
            <person name="Zhao S."/>
            <person name="Grierson D."/>
            <person name="Xu C."/>
            <person name="Chen K."/>
        </authorList>
    </citation>
    <scope>NUCLEOTIDE SEQUENCE [LARGE SCALE GENOMIC DNA]</scope>
    <source>
        <strain evidence="4">01-14</strain>
        <tissue evidence="4">Leaf</tissue>
    </source>
</reference>
<dbReference type="GO" id="GO:0006952">
    <property type="term" value="P:defense response"/>
    <property type="evidence" value="ECO:0007669"/>
    <property type="project" value="UniProtKB-KW"/>
</dbReference>
<dbReference type="InterPro" id="IPR002182">
    <property type="entry name" value="NB-ARC"/>
</dbReference>
<evidence type="ECO:0000256" key="2">
    <source>
        <dbReference type="SAM" id="Coils"/>
    </source>
</evidence>
<dbReference type="Proteomes" id="UP001428341">
    <property type="component" value="Unassembled WGS sequence"/>
</dbReference>
<evidence type="ECO:0000313" key="4">
    <source>
        <dbReference type="EMBL" id="KAK9215459.1"/>
    </source>
</evidence>
<evidence type="ECO:0000313" key="5">
    <source>
        <dbReference type="Proteomes" id="UP001428341"/>
    </source>
</evidence>
<evidence type="ECO:0000259" key="3">
    <source>
        <dbReference type="Pfam" id="PF00931"/>
    </source>
</evidence>
<dbReference type="GO" id="GO:0043531">
    <property type="term" value="F:ADP binding"/>
    <property type="evidence" value="ECO:0007669"/>
    <property type="project" value="InterPro"/>
</dbReference>
<proteinExistence type="predicted"/>
<organism evidence="4 5">
    <name type="scientific">Citrus x changshan-huyou</name>
    <dbReference type="NCBI Taxonomy" id="2935761"/>
    <lineage>
        <taxon>Eukaryota</taxon>
        <taxon>Viridiplantae</taxon>
        <taxon>Streptophyta</taxon>
        <taxon>Embryophyta</taxon>
        <taxon>Tracheophyta</taxon>
        <taxon>Spermatophyta</taxon>
        <taxon>Magnoliopsida</taxon>
        <taxon>eudicotyledons</taxon>
        <taxon>Gunneridae</taxon>
        <taxon>Pentapetalae</taxon>
        <taxon>rosids</taxon>
        <taxon>malvids</taxon>
        <taxon>Sapindales</taxon>
        <taxon>Rutaceae</taxon>
        <taxon>Aurantioideae</taxon>
        <taxon>Citrus</taxon>
    </lineage>
</organism>
<dbReference type="Pfam" id="PF00931">
    <property type="entry name" value="NB-ARC"/>
    <property type="match status" value="1"/>
</dbReference>
<dbReference type="FunFam" id="3.40.50.300:FF:001091">
    <property type="entry name" value="Probable disease resistance protein At1g61300"/>
    <property type="match status" value="1"/>
</dbReference>